<accession>A0A0K0FZQ1</accession>
<keyword evidence="1" id="KW-1185">Reference proteome</keyword>
<organism evidence="1 2">
    <name type="scientific">Strongyloides venezuelensis</name>
    <name type="common">Threadworm</name>
    <dbReference type="NCBI Taxonomy" id="75913"/>
    <lineage>
        <taxon>Eukaryota</taxon>
        <taxon>Metazoa</taxon>
        <taxon>Ecdysozoa</taxon>
        <taxon>Nematoda</taxon>
        <taxon>Chromadorea</taxon>
        <taxon>Rhabditida</taxon>
        <taxon>Tylenchina</taxon>
        <taxon>Panagrolaimomorpha</taxon>
        <taxon>Strongyloidoidea</taxon>
        <taxon>Strongyloididae</taxon>
        <taxon>Strongyloides</taxon>
    </lineage>
</organism>
<reference evidence="1" key="1">
    <citation type="submission" date="2014-07" db="EMBL/GenBank/DDBJ databases">
        <authorList>
            <person name="Martin A.A"/>
            <person name="De Silva N."/>
        </authorList>
    </citation>
    <scope>NUCLEOTIDE SEQUENCE</scope>
</reference>
<dbReference type="AlphaFoldDB" id="A0A0K0FZQ1"/>
<name>A0A0K0FZQ1_STRVS</name>
<dbReference type="WBParaSite" id="SVE_1793100.1">
    <property type="protein sequence ID" value="SVE_1793100.1"/>
    <property type="gene ID" value="SVE_1793100"/>
</dbReference>
<sequence length="257" mass="29766">METNSLVLSLMSTDVFFKSPFSKEDKRDGRNSRIEFLETAKNLYNINFDINGKKFSRCLTIRKQNLKVKFNTVETRVDSVCIRVENYCQKESDKSKNQLRHISPEEILLTSLSMDVNFILFQDSTDDEEIKFVREEKFIAVMKGREVIKKFKSPIQSILFCPACYQDVHTNESSGDITGQLNYPNNTNEINDNDLISTTANNEVELDGDFNIDSEEVESVIPEIDFLSINDYDPEKLLATIFIKQIMIQKNFLQQYS</sequence>
<proteinExistence type="predicted"/>
<evidence type="ECO:0000313" key="1">
    <source>
        <dbReference type="Proteomes" id="UP000035680"/>
    </source>
</evidence>
<reference evidence="2" key="2">
    <citation type="submission" date="2015-08" db="UniProtKB">
        <authorList>
            <consortium name="WormBaseParasite"/>
        </authorList>
    </citation>
    <scope>IDENTIFICATION</scope>
</reference>
<dbReference type="Proteomes" id="UP000035680">
    <property type="component" value="Unassembled WGS sequence"/>
</dbReference>
<evidence type="ECO:0000313" key="2">
    <source>
        <dbReference type="WBParaSite" id="SVE_1793100.1"/>
    </source>
</evidence>
<protein>
    <submittedName>
        <fullName evidence="2">Uncharacterized protein</fullName>
    </submittedName>
</protein>